<evidence type="ECO:0000256" key="1">
    <source>
        <dbReference type="ARBA" id="ARBA00010116"/>
    </source>
</evidence>
<dbReference type="EMBL" id="DSRU01000199">
    <property type="protein sequence ID" value="HFM98754.1"/>
    <property type="molecule type" value="Genomic_DNA"/>
</dbReference>
<dbReference type="AlphaFoldDB" id="A0A7C3PFI1"/>
<name>A0A7C3PFI1_9CYAN</name>
<evidence type="ECO:0000313" key="3">
    <source>
        <dbReference type="EMBL" id="HFM98754.1"/>
    </source>
</evidence>
<dbReference type="SUPFAM" id="SSF49373">
    <property type="entry name" value="Invasin/intimin cell-adhesion fragments"/>
    <property type="match status" value="1"/>
</dbReference>
<dbReference type="Gene3D" id="2.60.40.10">
    <property type="entry name" value="Immunoglobulins"/>
    <property type="match status" value="1"/>
</dbReference>
<organism evidence="3">
    <name type="scientific">Oscillatoriales cyanobacterium SpSt-418</name>
    <dbReference type="NCBI Taxonomy" id="2282169"/>
    <lineage>
        <taxon>Bacteria</taxon>
        <taxon>Bacillati</taxon>
        <taxon>Cyanobacteriota</taxon>
        <taxon>Cyanophyceae</taxon>
        <taxon>Oscillatoriophycideae</taxon>
        <taxon>Oscillatoriales</taxon>
    </lineage>
</organism>
<proteinExistence type="inferred from homology"/>
<accession>A0A7C3PFI1</accession>
<reference evidence="3" key="1">
    <citation type="journal article" date="2020" name="mSystems">
        <title>Genome- and Community-Level Interaction Insights into Carbon Utilization and Element Cycling Functions of Hydrothermarchaeota in Hydrothermal Sediment.</title>
        <authorList>
            <person name="Zhou Z."/>
            <person name="Liu Y."/>
            <person name="Xu W."/>
            <person name="Pan J."/>
            <person name="Luo Z.H."/>
            <person name="Li M."/>
        </authorList>
    </citation>
    <scope>NUCLEOTIDE SEQUENCE [LARGE SCALE GENOMIC DNA]</scope>
    <source>
        <strain evidence="3">SpSt-418</strain>
    </source>
</reference>
<dbReference type="InterPro" id="IPR008964">
    <property type="entry name" value="Invasin/intimin_cell_adhesion"/>
</dbReference>
<sequence length="164" mass="17066">MRIAASASFSLTNNPDVAFQIVPTAGSGQSTTITTAFATPLQAIVFDQFGNPVNGGTVTFTSPTSGPSIQPVTSVAIRSNGTISVPVTANAAPGIYRVTASLAGGANAAFDLTNELSPETGIVLQQPPHRQFLPPHRSISQLFRLPRQCLVRLKILLPTSSPAI</sequence>
<dbReference type="InterPro" id="IPR013783">
    <property type="entry name" value="Ig-like_fold"/>
</dbReference>
<protein>
    <recommendedName>
        <fullName evidence="2">Big-1 domain-containing protein</fullName>
    </recommendedName>
</protein>
<evidence type="ECO:0000259" key="2">
    <source>
        <dbReference type="Pfam" id="PF02369"/>
    </source>
</evidence>
<dbReference type="Pfam" id="PF02369">
    <property type="entry name" value="Big_1"/>
    <property type="match status" value="1"/>
</dbReference>
<feature type="domain" description="Big-1" evidence="2">
    <location>
        <begin position="40"/>
        <end position="112"/>
    </location>
</feature>
<comment type="caution">
    <text evidence="3">The sequence shown here is derived from an EMBL/GenBank/DDBJ whole genome shotgun (WGS) entry which is preliminary data.</text>
</comment>
<comment type="similarity">
    <text evidence="1">Belongs to the intimin/invasin family.</text>
</comment>
<dbReference type="InterPro" id="IPR003344">
    <property type="entry name" value="Big_1_dom"/>
</dbReference>
<gene>
    <name evidence="3" type="ORF">ENR64_13555</name>
</gene>